<proteinExistence type="predicted"/>
<evidence type="ECO:0000256" key="1">
    <source>
        <dbReference type="SAM" id="MobiDB-lite"/>
    </source>
</evidence>
<evidence type="ECO:0000313" key="2">
    <source>
        <dbReference type="EMBL" id="EFX82514.1"/>
    </source>
</evidence>
<dbReference type="InParanoid" id="E9GCA1"/>
<reference evidence="2 3" key="1">
    <citation type="journal article" date="2011" name="Science">
        <title>The ecoresponsive genome of Daphnia pulex.</title>
        <authorList>
            <person name="Colbourne J.K."/>
            <person name="Pfrender M.E."/>
            <person name="Gilbert D."/>
            <person name="Thomas W.K."/>
            <person name="Tucker A."/>
            <person name="Oakley T.H."/>
            <person name="Tokishita S."/>
            <person name="Aerts A."/>
            <person name="Arnold G.J."/>
            <person name="Basu M.K."/>
            <person name="Bauer D.J."/>
            <person name="Caceres C.E."/>
            <person name="Carmel L."/>
            <person name="Casola C."/>
            <person name="Choi J.H."/>
            <person name="Detter J.C."/>
            <person name="Dong Q."/>
            <person name="Dusheyko S."/>
            <person name="Eads B.D."/>
            <person name="Frohlich T."/>
            <person name="Geiler-Samerotte K.A."/>
            <person name="Gerlach D."/>
            <person name="Hatcher P."/>
            <person name="Jogdeo S."/>
            <person name="Krijgsveld J."/>
            <person name="Kriventseva E.V."/>
            <person name="Kultz D."/>
            <person name="Laforsch C."/>
            <person name="Lindquist E."/>
            <person name="Lopez J."/>
            <person name="Manak J.R."/>
            <person name="Muller J."/>
            <person name="Pangilinan J."/>
            <person name="Patwardhan R.P."/>
            <person name="Pitluck S."/>
            <person name="Pritham E.J."/>
            <person name="Rechtsteiner A."/>
            <person name="Rho M."/>
            <person name="Rogozin I.B."/>
            <person name="Sakarya O."/>
            <person name="Salamov A."/>
            <person name="Schaack S."/>
            <person name="Shapiro H."/>
            <person name="Shiga Y."/>
            <person name="Skalitzky C."/>
            <person name="Smith Z."/>
            <person name="Souvorov A."/>
            <person name="Sung W."/>
            <person name="Tang Z."/>
            <person name="Tsuchiya D."/>
            <person name="Tu H."/>
            <person name="Vos H."/>
            <person name="Wang M."/>
            <person name="Wolf Y.I."/>
            <person name="Yamagata H."/>
            <person name="Yamada T."/>
            <person name="Ye Y."/>
            <person name="Shaw J.R."/>
            <person name="Andrews J."/>
            <person name="Crease T.J."/>
            <person name="Tang H."/>
            <person name="Lucas S.M."/>
            <person name="Robertson H.M."/>
            <person name="Bork P."/>
            <person name="Koonin E.V."/>
            <person name="Zdobnov E.M."/>
            <person name="Grigoriev I.V."/>
            <person name="Lynch M."/>
            <person name="Boore J.L."/>
        </authorList>
    </citation>
    <scope>NUCLEOTIDE SEQUENCE [LARGE SCALE GENOMIC DNA]</scope>
</reference>
<organism evidence="2 3">
    <name type="scientific">Daphnia pulex</name>
    <name type="common">Water flea</name>
    <dbReference type="NCBI Taxonomy" id="6669"/>
    <lineage>
        <taxon>Eukaryota</taxon>
        <taxon>Metazoa</taxon>
        <taxon>Ecdysozoa</taxon>
        <taxon>Arthropoda</taxon>
        <taxon>Crustacea</taxon>
        <taxon>Branchiopoda</taxon>
        <taxon>Diplostraca</taxon>
        <taxon>Cladocera</taxon>
        <taxon>Anomopoda</taxon>
        <taxon>Daphniidae</taxon>
        <taxon>Daphnia</taxon>
    </lineage>
</organism>
<feature type="region of interest" description="Disordered" evidence="1">
    <location>
        <begin position="68"/>
        <end position="121"/>
    </location>
</feature>
<dbReference type="KEGG" id="dpx:DAPPUDRAFT_101083"/>
<accession>E9GCA1</accession>
<dbReference type="HOGENOM" id="CLU_2040393_0_0_1"/>
<gene>
    <name evidence="2" type="ORF">DAPPUDRAFT_101083</name>
</gene>
<dbReference type="Proteomes" id="UP000000305">
    <property type="component" value="Unassembled WGS sequence"/>
</dbReference>
<feature type="compositionally biased region" description="Basic and acidic residues" evidence="1">
    <location>
        <begin position="99"/>
        <end position="114"/>
    </location>
</feature>
<protein>
    <submittedName>
        <fullName evidence="2">Uncharacterized protein</fullName>
    </submittedName>
</protein>
<name>E9GCA1_DAPPU</name>
<dbReference type="EMBL" id="GL732539">
    <property type="protein sequence ID" value="EFX82514.1"/>
    <property type="molecule type" value="Genomic_DNA"/>
</dbReference>
<keyword evidence="3" id="KW-1185">Reference proteome</keyword>
<evidence type="ECO:0000313" key="3">
    <source>
        <dbReference type="Proteomes" id="UP000000305"/>
    </source>
</evidence>
<sequence length="121" mass="13578">MLDKNFRSTIQHSEKARSLNFLIPVVKANAKQFRPFPRDADEGLPEFGTGAHKHDGIVDAVQHEQVPHVRPREQNGVAVTVQPEAPVQGDGVTRNGESAQRKRQDVGRHDEGRLNFESMDF</sequence>
<dbReference type="AlphaFoldDB" id="E9GCA1"/>